<protein>
    <submittedName>
        <fullName evidence="2">NAD-dependent epimerase/dehydratase family protein</fullName>
    </submittedName>
</protein>
<proteinExistence type="predicted"/>
<evidence type="ECO:0000259" key="1">
    <source>
        <dbReference type="Pfam" id="PF01370"/>
    </source>
</evidence>
<evidence type="ECO:0000313" key="2">
    <source>
        <dbReference type="EMBL" id="WOH36137.1"/>
    </source>
</evidence>
<dbReference type="Pfam" id="PF01370">
    <property type="entry name" value="Epimerase"/>
    <property type="match status" value="1"/>
</dbReference>
<dbReference type="SUPFAM" id="SSF51735">
    <property type="entry name" value="NAD(P)-binding Rossmann-fold domains"/>
    <property type="match status" value="1"/>
</dbReference>
<dbReference type="PANTHER" id="PTHR48079">
    <property type="entry name" value="PROTEIN YEEZ"/>
    <property type="match status" value="1"/>
</dbReference>
<sequence length="312" mass="34915">MRVIVIGATGHIGSFLIPKLVNAGFEVFAVSRHANTPYKTNPAWRSVKSISLDREKLEQTGEFGNEIAQLNPDIVIDLICFTQESAQQLVNAIRGKVRQLLHCGSIWVHGNTRFVPSTEEQQKFPLGDYGINKAAIESYLIDEYIYQGFPATIVHPGHIVGPGWCPLNPAGNFNEQFFIDIEEGNEVLLPNLGLETLHHVHADDVAQVFMQAILHRNNALGESFHAVSNQALTLRGYTQAIADWLSKPVNIRYLPLAELKNTVSEDDYNATVEHISHNSNCSNLKARQLLNYNPRYSSIEAIQESLIEMIKF</sequence>
<organism evidence="2 3">
    <name type="scientific">Thalassotalea fonticola</name>
    <dbReference type="NCBI Taxonomy" id="3065649"/>
    <lineage>
        <taxon>Bacteria</taxon>
        <taxon>Pseudomonadati</taxon>
        <taxon>Pseudomonadota</taxon>
        <taxon>Gammaproteobacteria</taxon>
        <taxon>Alteromonadales</taxon>
        <taxon>Colwelliaceae</taxon>
        <taxon>Thalassotalea</taxon>
    </lineage>
</organism>
<dbReference type="RefSeq" id="WP_348394951.1">
    <property type="nucleotide sequence ID" value="NZ_CP136600.1"/>
</dbReference>
<dbReference type="InterPro" id="IPR051783">
    <property type="entry name" value="NAD(P)-dependent_oxidoreduct"/>
</dbReference>
<accession>A0ABZ0GJU2</accession>
<keyword evidence="3" id="KW-1185">Reference proteome</keyword>
<reference evidence="2 3" key="1">
    <citation type="submission" date="2023-09" db="EMBL/GenBank/DDBJ databases">
        <authorList>
            <person name="Qi X."/>
        </authorList>
    </citation>
    <scope>NUCLEOTIDE SEQUENCE [LARGE SCALE GENOMIC DNA]</scope>
    <source>
        <strain evidence="2 3">S1-1</strain>
    </source>
</reference>
<evidence type="ECO:0000313" key="3">
    <source>
        <dbReference type="Proteomes" id="UP001301442"/>
    </source>
</evidence>
<dbReference type="InterPro" id="IPR001509">
    <property type="entry name" value="Epimerase_deHydtase"/>
</dbReference>
<dbReference type="Proteomes" id="UP001301442">
    <property type="component" value="Chromosome"/>
</dbReference>
<name>A0ABZ0GJU2_9GAMM</name>
<gene>
    <name evidence="2" type="ORF">RI844_12235</name>
</gene>
<feature type="domain" description="NAD-dependent epimerase/dehydratase" evidence="1">
    <location>
        <begin position="3"/>
        <end position="218"/>
    </location>
</feature>
<dbReference type="InterPro" id="IPR036291">
    <property type="entry name" value="NAD(P)-bd_dom_sf"/>
</dbReference>
<dbReference type="EMBL" id="CP136600">
    <property type="protein sequence ID" value="WOH36137.1"/>
    <property type="molecule type" value="Genomic_DNA"/>
</dbReference>
<dbReference type="PANTHER" id="PTHR48079:SF6">
    <property type="entry name" value="NAD(P)-BINDING DOMAIN-CONTAINING PROTEIN-RELATED"/>
    <property type="match status" value="1"/>
</dbReference>
<dbReference type="Gene3D" id="3.40.50.720">
    <property type="entry name" value="NAD(P)-binding Rossmann-like Domain"/>
    <property type="match status" value="1"/>
</dbReference>